<keyword evidence="5 8" id="KW-0119">Carbohydrate metabolism</keyword>
<dbReference type="AlphaFoldDB" id="A0A8J3Z5V2"/>
<feature type="region of interest" description="Disordered" evidence="9">
    <location>
        <begin position="327"/>
        <end position="347"/>
    </location>
</feature>
<comment type="similarity">
    <text evidence="8">Belongs to the glycosyl hydrolase 5 (cellulase A) family.</text>
</comment>
<comment type="catalytic activity">
    <reaction evidence="1 8">
        <text>Endohydrolysis of (1-&gt;4)-beta-D-glucosidic linkages in cellulose, lichenin and cereal beta-D-glucans.</text>
        <dbReference type="EC" id="3.2.1.4"/>
    </reaction>
</comment>
<keyword evidence="3 8" id="KW-0378">Hydrolase</keyword>
<dbReference type="GO" id="GO:0030245">
    <property type="term" value="P:cellulose catabolic process"/>
    <property type="evidence" value="ECO:0007669"/>
    <property type="project" value="UniProtKB-KW"/>
</dbReference>
<dbReference type="InterPro" id="IPR001547">
    <property type="entry name" value="Glyco_hydro_5"/>
</dbReference>
<dbReference type="SUPFAM" id="SSF49265">
    <property type="entry name" value="Fibronectin type III"/>
    <property type="match status" value="1"/>
</dbReference>
<evidence type="ECO:0000256" key="10">
    <source>
        <dbReference type="SAM" id="SignalP"/>
    </source>
</evidence>
<dbReference type="Pfam" id="PF00041">
    <property type="entry name" value="fn3"/>
    <property type="match status" value="1"/>
</dbReference>
<dbReference type="InterPro" id="IPR036116">
    <property type="entry name" value="FN3_sf"/>
</dbReference>
<dbReference type="Pfam" id="PF00553">
    <property type="entry name" value="CBM_2"/>
    <property type="match status" value="1"/>
</dbReference>
<dbReference type="GO" id="GO:0030247">
    <property type="term" value="F:polysaccharide binding"/>
    <property type="evidence" value="ECO:0007669"/>
    <property type="project" value="UniProtKB-UniRule"/>
</dbReference>
<reference evidence="13" key="1">
    <citation type="submission" date="2021-01" db="EMBL/GenBank/DDBJ databases">
        <title>Whole genome shotgun sequence of Virgisporangium aurantiacum NBRC 16421.</title>
        <authorList>
            <person name="Komaki H."/>
            <person name="Tamura T."/>
        </authorList>
    </citation>
    <scope>NUCLEOTIDE SEQUENCE</scope>
    <source>
        <strain evidence="13">NBRC 16421</strain>
    </source>
</reference>
<evidence type="ECO:0000256" key="7">
    <source>
        <dbReference type="ARBA" id="ARBA00023326"/>
    </source>
</evidence>
<dbReference type="Gene3D" id="2.60.40.290">
    <property type="match status" value="1"/>
</dbReference>
<sequence>MRSRLGAACVVTLLLSVFFMAEPAQAATGIRISSGRLVEANGTELVLRGINHAHVWYQQQTSSFANIKATGANSVRVVLGSGQRGWGTSPASDVANVISLCKQNRLICVLEVHDTTGYGEQSGAATLAQAVDYWISVQSALTGQENYVILNIGNEPFGNQGYAAWTTDTANAIRRLRSAGFQHTIMVDAPNWGQDWTFTMRDNAPTVYAADTTGNTIFSIHMYGVFDTSAEVSAYLSSFTSRGLPIVVGEFGNNHSDGNPDEDAIMSYAQANRIGYLGWSWSGNGGGVEYLDMVLNFNPATRSEWGTRFIAGANGIAATSREASIYGGTGTPDTQAPTTPGTPTASNVTSTGANLAWTASTDNVGVSGYTVVRVQGSTETTVTSTATNSAALTGLTPSTAYTFAVYARDAAGNRSTRSGTVNVTTPAGGGGGNNGCTATYRIAGSWSGNFQGEVTVTNGTTASTGWTVTWTYANGQTITQMWSGQDTPSGASHSVRNVNYNGNLGPNASTMFGFLGTWNNTTNSVPTLSCTRS</sequence>
<evidence type="ECO:0000256" key="6">
    <source>
        <dbReference type="ARBA" id="ARBA00023295"/>
    </source>
</evidence>
<dbReference type="PROSITE" id="PS00659">
    <property type="entry name" value="GLYCOSYL_HYDROL_F5"/>
    <property type="match status" value="1"/>
</dbReference>
<proteinExistence type="inferred from homology"/>
<name>A0A8J3Z5V2_9ACTN</name>
<dbReference type="SMART" id="SM00637">
    <property type="entry name" value="CBD_II"/>
    <property type="match status" value="1"/>
</dbReference>
<dbReference type="InterPro" id="IPR001919">
    <property type="entry name" value="CBD2"/>
</dbReference>
<dbReference type="InterPro" id="IPR013783">
    <property type="entry name" value="Ig-like_fold"/>
</dbReference>
<dbReference type="InterPro" id="IPR008965">
    <property type="entry name" value="CBM2/CBM3_carb-bd_dom_sf"/>
</dbReference>
<evidence type="ECO:0000313" key="13">
    <source>
        <dbReference type="EMBL" id="GIJ58039.1"/>
    </source>
</evidence>
<dbReference type="GO" id="GO:0008810">
    <property type="term" value="F:cellulase activity"/>
    <property type="evidence" value="ECO:0007669"/>
    <property type="project" value="UniProtKB-EC"/>
</dbReference>
<gene>
    <name evidence="13" type="ORF">Vau01_055550</name>
</gene>
<evidence type="ECO:0000256" key="8">
    <source>
        <dbReference type="RuleBase" id="RU361153"/>
    </source>
</evidence>
<evidence type="ECO:0000256" key="1">
    <source>
        <dbReference type="ARBA" id="ARBA00000966"/>
    </source>
</evidence>
<evidence type="ECO:0000256" key="2">
    <source>
        <dbReference type="ARBA" id="ARBA00022729"/>
    </source>
</evidence>
<keyword evidence="4 8" id="KW-0136">Cellulose degradation</keyword>
<dbReference type="Gene3D" id="2.60.40.10">
    <property type="entry name" value="Immunoglobulins"/>
    <property type="match status" value="1"/>
</dbReference>
<feature type="chain" id="PRO_5035255150" description="Endoglucanase" evidence="10">
    <location>
        <begin position="27"/>
        <end position="533"/>
    </location>
</feature>
<dbReference type="EMBL" id="BOPG01000033">
    <property type="protein sequence ID" value="GIJ58039.1"/>
    <property type="molecule type" value="Genomic_DNA"/>
</dbReference>
<dbReference type="EC" id="3.2.1.4" evidence="8"/>
<keyword evidence="14" id="KW-1185">Reference proteome</keyword>
<feature type="domain" description="CBM2" evidence="12">
    <location>
        <begin position="429"/>
        <end position="533"/>
    </location>
</feature>
<evidence type="ECO:0000259" key="12">
    <source>
        <dbReference type="PROSITE" id="PS51173"/>
    </source>
</evidence>
<dbReference type="Proteomes" id="UP000612585">
    <property type="component" value="Unassembled WGS sequence"/>
</dbReference>
<dbReference type="SUPFAM" id="SSF49384">
    <property type="entry name" value="Carbohydrate-binding domain"/>
    <property type="match status" value="1"/>
</dbReference>
<accession>A0A8J3Z5V2</accession>
<keyword evidence="2 10" id="KW-0732">Signal</keyword>
<feature type="signal peptide" evidence="10">
    <location>
        <begin position="1"/>
        <end position="26"/>
    </location>
</feature>
<dbReference type="SUPFAM" id="SSF51445">
    <property type="entry name" value="(Trans)glycosidases"/>
    <property type="match status" value="1"/>
</dbReference>
<organism evidence="13 14">
    <name type="scientific">Virgisporangium aurantiacum</name>
    <dbReference type="NCBI Taxonomy" id="175570"/>
    <lineage>
        <taxon>Bacteria</taxon>
        <taxon>Bacillati</taxon>
        <taxon>Actinomycetota</taxon>
        <taxon>Actinomycetes</taxon>
        <taxon>Micromonosporales</taxon>
        <taxon>Micromonosporaceae</taxon>
        <taxon>Virgisporangium</taxon>
    </lineage>
</organism>
<dbReference type="InterPro" id="IPR012291">
    <property type="entry name" value="CBM2_carb-bd_dom_sf"/>
</dbReference>
<dbReference type="Gene3D" id="3.20.20.80">
    <property type="entry name" value="Glycosidases"/>
    <property type="match status" value="1"/>
</dbReference>
<dbReference type="PROSITE" id="PS50853">
    <property type="entry name" value="FN3"/>
    <property type="match status" value="1"/>
</dbReference>
<dbReference type="Pfam" id="PF00150">
    <property type="entry name" value="Cellulase"/>
    <property type="match status" value="1"/>
</dbReference>
<comment type="caution">
    <text evidence="13">The sequence shown here is derived from an EMBL/GenBank/DDBJ whole genome shotgun (WGS) entry which is preliminary data.</text>
</comment>
<dbReference type="CDD" id="cd00063">
    <property type="entry name" value="FN3"/>
    <property type="match status" value="1"/>
</dbReference>
<dbReference type="InterPro" id="IPR003961">
    <property type="entry name" value="FN3_dom"/>
</dbReference>
<dbReference type="InterPro" id="IPR018087">
    <property type="entry name" value="Glyco_hydro_5_CS"/>
</dbReference>
<dbReference type="PANTHER" id="PTHR34142">
    <property type="entry name" value="ENDO-BETA-1,4-GLUCANASE A"/>
    <property type="match status" value="1"/>
</dbReference>
<evidence type="ECO:0000256" key="5">
    <source>
        <dbReference type="ARBA" id="ARBA00023277"/>
    </source>
</evidence>
<protein>
    <recommendedName>
        <fullName evidence="8">Endoglucanase</fullName>
        <ecNumber evidence="8">3.2.1.4</ecNumber>
    </recommendedName>
</protein>
<dbReference type="PANTHER" id="PTHR34142:SF1">
    <property type="entry name" value="GLYCOSIDE HYDROLASE FAMILY 5 DOMAIN-CONTAINING PROTEIN"/>
    <property type="match status" value="1"/>
</dbReference>
<dbReference type="PROSITE" id="PS51173">
    <property type="entry name" value="CBM2"/>
    <property type="match status" value="1"/>
</dbReference>
<evidence type="ECO:0000256" key="4">
    <source>
        <dbReference type="ARBA" id="ARBA00023001"/>
    </source>
</evidence>
<evidence type="ECO:0000313" key="14">
    <source>
        <dbReference type="Proteomes" id="UP000612585"/>
    </source>
</evidence>
<evidence type="ECO:0000256" key="9">
    <source>
        <dbReference type="SAM" id="MobiDB-lite"/>
    </source>
</evidence>
<feature type="compositionally biased region" description="Low complexity" evidence="9">
    <location>
        <begin position="331"/>
        <end position="344"/>
    </location>
</feature>
<keyword evidence="7 8" id="KW-0624">Polysaccharide degradation</keyword>
<keyword evidence="6 8" id="KW-0326">Glycosidase</keyword>
<dbReference type="SMART" id="SM00060">
    <property type="entry name" value="FN3"/>
    <property type="match status" value="1"/>
</dbReference>
<evidence type="ECO:0000259" key="11">
    <source>
        <dbReference type="PROSITE" id="PS50853"/>
    </source>
</evidence>
<evidence type="ECO:0000256" key="3">
    <source>
        <dbReference type="ARBA" id="ARBA00022801"/>
    </source>
</evidence>
<feature type="domain" description="Fibronectin type-III" evidence="11">
    <location>
        <begin position="339"/>
        <end position="428"/>
    </location>
</feature>
<dbReference type="InterPro" id="IPR017853">
    <property type="entry name" value="GH"/>
</dbReference>